<accession>A0ABS0TT60</accession>
<name>A0ABS0TT60_SERPR</name>
<dbReference type="EMBL" id="JAEHSL010000007">
    <property type="protein sequence ID" value="MBI6181109.1"/>
    <property type="molecule type" value="Genomic_DNA"/>
</dbReference>
<organism evidence="2 3">
    <name type="scientific">Serratia proteamaculans</name>
    <dbReference type="NCBI Taxonomy" id="28151"/>
    <lineage>
        <taxon>Bacteria</taxon>
        <taxon>Pseudomonadati</taxon>
        <taxon>Pseudomonadota</taxon>
        <taxon>Gammaproteobacteria</taxon>
        <taxon>Enterobacterales</taxon>
        <taxon>Yersiniaceae</taxon>
        <taxon>Serratia</taxon>
    </lineage>
</organism>
<dbReference type="InterPro" id="IPR018875">
    <property type="entry name" value="Antirepressor_Ant_N"/>
</dbReference>
<dbReference type="RefSeq" id="WP_198642306.1">
    <property type="nucleotide sequence ID" value="NZ_JAEHSL010000007.1"/>
</dbReference>
<reference evidence="2 3" key="1">
    <citation type="submission" date="2020-12" db="EMBL/GenBank/DDBJ databases">
        <title>Enhanced detection system for hospital associated transmission using whole genome sequencing surveillance.</title>
        <authorList>
            <person name="Harrison L.H."/>
            <person name="Van Tyne D."/>
            <person name="Marsh J.W."/>
            <person name="Griffith M.P."/>
            <person name="Snyder D.J."/>
            <person name="Cooper V.S."/>
            <person name="Mustapha M."/>
        </authorList>
    </citation>
    <scope>NUCLEOTIDE SEQUENCE [LARGE SCALE GENOMIC DNA]</scope>
    <source>
        <strain evidence="2 3">SER00238</strain>
    </source>
</reference>
<comment type="caution">
    <text evidence="2">The sequence shown here is derived from an EMBL/GenBank/DDBJ whole genome shotgun (WGS) entry which is preliminary data.</text>
</comment>
<proteinExistence type="predicted"/>
<protein>
    <submittedName>
        <fullName evidence="2">Phage antirepressor N-terminal domain-containing protein</fullName>
    </submittedName>
</protein>
<evidence type="ECO:0000259" key="1">
    <source>
        <dbReference type="Pfam" id="PF10547"/>
    </source>
</evidence>
<evidence type="ECO:0000313" key="2">
    <source>
        <dbReference type="EMBL" id="MBI6181109.1"/>
    </source>
</evidence>
<keyword evidence="3" id="KW-1185">Reference proteome</keyword>
<feature type="domain" description="Antirepressor protein ant N-terminal" evidence="1">
    <location>
        <begin position="7"/>
        <end position="118"/>
    </location>
</feature>
<gene>
    <name evidence="2" type="ORF">JEQ07_11965</name>
</gene>
<dbReference type="PRINTS" id="PR01994">
    <property type="entry name" value="ANTIREPRESSR"/>
</dbReference>
<dbReference type="Proteomes" id="UP000639004">
    <property type="component" value="Unassembled WGS sequence"/>
</dbReference>
<evidence type="ECO:0000313" key="3">
    <source>
        <dbReference type="Proteomes" id="UP000639004"/>
    </source>
</evidence>
<dbReference type="Pfam" id="PF10547">
    <property type="entry name" value="P22_AR_N"/>
    <property type="match status" value="1"/>
</dbReference>
<sequence length="205" mass="23583">MNNQLVEVSFRNQLIPAVMRNGVAYVAMRPVCENIGLDWPSQTVKLKRMTGKFNCCDITTVAADGKMRDVLCIPLRKLNGWLFSVNPEKVRLEIKDNLIVYQEECFEVLHDHFTHGEAAPPRRQEEVPAYHTVIADALENTQNIIDYLKTASRYMEEKIDPAMRAMNCGIFYELHSYVNESRFNARFLHARLSKLKLPIAGKLIK</sequence>